<sequence>MSNNSFLEVFAKSPLKPLEEHINTVHQCSQGLLPFFDAVFNKDWKAAEKHQHDISNLERKADSLKRELRINLPAGIFMPIQRQDLLELLSQQDKIANRARDISGRVLGRELEIPQPLQEKFLAYLKRCLDATQQAQNVTNELDELLETGFKGREVKVVEEMINQLDQIEDDTDKMQVVMRRELRAIEGGLNPVDVIFLYNIIEWIGDLADISQRVGSRLELMLAS</sequence>
<protein>
    <submittedName>
        <fullName evidence="3">TIGR00153 family protein</fullName>
    </submittedName>
</protein>
<dbReference type="SUPFAM" id="SSF109755">
    <property type="entry name" value="PhoU-like"/>
    <property type="match status" value="1"/>
</dbReference>
<name>A0A939DR23_9ALTE</name>
<comment type="similarity">
    <text evidence="1">Belongs to the UPF0111 family.</text>
</comment>
<dbReference type="NCBIfam" id="TIGR00153">
    <property type="entry name" value="TIGR00153 family protein"/>
    <property type="match status" value="1"/>
</dbReference>
<dbReference type="InterPro" id="IPR038078">
    <property type="entry name" value="PhoU-like_sf"/>
</dbReference>
<accession>A0A939DR23</accession>
<evidence type="ECO:0000256" key="1">
    <source>
        <dbReference type="ARBA" id="ARBA00008591"/>
    </source>
</evidence>
<dbReference type="Gene3D" id="1.20.58.220">
    <property type="entry name" value="Phosphate transport system protein phou homolog 2, domain 2"/>
    <property type="match status" value="1"/>
</dbReference>
<dbReference type="InterPro" id="IPR002727">
    <property type="entry name" value="DUF47"/>
</dbReference>
<evidence type="ECO:0000313" key="4">
    <source>
        <dbReference type="Proteomes" id="UP000664654"/>
    </source>
</evidence>
<dbReference type="InterPro" id="IPR018445">
    <property type="entry name" value="Put_Phosphate_transp_reg"/>
</dbReference>
<proteinExistence type="inferred from homology"/>
<dbReference type="Proteomes" id="UP000664654">
    <property type="component" value="Unassembled WGS sequence"/>
</dbReference>
<keyword evidence="4" id="KW-1185">Reference proteome</keyword>
<reference evidence="3" key="1">
    <citation type="submission" date="2021-03" db="EMBL/GenBank/DDBJ databases">
        <title>novel species isolated from a fishpond in China.</title>
        <authorList>
            <person name="Lu H."/>
            <person name="Cai Z."/>
        </authorList>
    </citation>
    <scope>NUCLEOTIDE SEQUENCE</scope>
    <source>
        <strain evidence="3">JCM 30855</strain>
    </source>
</reference>
<dbReference type="PANTHER" id="PTHR36536:SF3">
    <property type="entry name" value="UPF0111 PROTEIN HI_1603"/>
    <property type="match status" value="1"/>
</dbReference>
<dbReference type="EMBL" id="JAFKCV010000007">
    <property type="protein sequence ID" value="MBN7826316.1"/>
    <property type="molecule type" value="Genomic_DNA"/>
</dbReference>
<feature type="coiled-coil region" evidence="2">
    <location>
        <begin position="128"/>
        <end position="178"/>
    </location>
</feature>
<evidence type="ECO:0000256" key="2">
    <source>
        <dbReference type="SAM" id="Coils"/>
    </source>
</evidence>
<dbReference type="Pfam" id="PF01865">
    <property type="entry name" value="PhoU_div"/>
    <property type="match status" value="1"/>
</dbReference>
<comment type="caution">
    <text evidence="3">The sequence shown here is derived from an EMBL/GenBank/DDBJ whole genome shotgun (WGS) entry which is preliminary data.</text>
</comment>
<dbReference type="PANTHER" id="PTHR36536">
    <property type="entry name" value="UPF0111 PROTEIN HI_1603"/>
    <property type="match status" value="1"/>
</dbReference>
<evidence type="ECO:0000313" key="3">
    <source>
        <dbReference type="EMBL" id="MBN7826316.1"/>
    </source>
</evidence>
<organism evidence="3 4">
    <name type="scientific">Bowmanella dokdonensis</name>
    <dbReference type="NCBI Taxonomy" id="751969"/>
    <lineage>
        <taxon>Bacteria</taxon>
        <taxon>Pseudomonadati</taxon>
        <taxon>Pseudomonadota</taxon>
        <taxon>Gammaproteobacteria</taxon>
        <taxon>Alteromonadales</taxon>
        <taxon>Alteromonadaceae</taxon>
        <taxon>Bowmanella</taxon>
    </lineage>
</organism>
<keyword evidence="2" id="KW-0175">Coiled coil</keyword>
<gene>
    <name evidence="3" type="ORF">J0A66_13860</name>
</gene>
<dbReference type="RefSeq" id="WP_206574429.1">
    <property type="nucleotide sequence ID" value="NZ_JAFKCV010000007.1"/>
</dbReference>
<dbReference type="AlphaFoldDB" id="A0A939DR23"/>